<dbReference type="InterPro" id="IPR045851">
    <property type="entry name" value="AMP-bd_C_sf"/>
</dbReference>
<evidence type="ECO:0000313" key="3">
    <source>
        <dbReference type="EMBL" id="OBB27221.1"/>
    </source>
</evidence>
<gene>
    <name evidence="3" type="ORF">A5792_25805</name>
</gene>
<sequence>MSDVWYGPRDEPSVVGLLRERVDEVGDELFLDFSGQEYTYRQIFERAAAFAAGLGKAGLMPDQTVATMLDNNVDAVSLWFATNLRGGIWVPVNTALKGSFLAHVVADSGARVVICEADFVDRFRTEITNLPQLERILVRGATECTSIGAVSVEPLAHYQLEPDEAAHVVRGARDTALIIYTGGTTGPSKGCVISNGYVFNSARGFIEQCGRKEGELNWSPLPIYHFNLVSGTVVGSMLLRSPASIASRFSVSGFWPEMQRCGAQVVNLLGSMGSLIARMDDTPEMSSCHGQIRVVHGAPFPAELQDIWRSRFGVQVVGGNAYGLTEGFPLTTLPAGIAAPPGSSGKANTECFDVRIFDDSDREVEPGVIGEIVCRPKRPSVMFEGYWERPDAFAAAMGNLWFHTGDLGRFDEDGFFYFEDRKKDYLRRRGENISSQEVEQVILGHTAVAEVAVHAVRSEVTEDDLKVTAVLKAGAQLSEIELFEWLKDRMPYFALPRYIEFRTALPVSAVGRVHKYQLRDEGATAATWDREKADVSWDRR</sequence>
<dbReference type="InterPro" id="IPR050237">
    <property type="entry name" value="ATP-dep_AMP-bd_enzyme"/>
</dbReference>
<comment type="caution">
    <text evidence="3">The sequence shown here is derived from an EMBL/GenBank/DDBJ whole genome shotgun (WGS) entry which is preliminary data.</text>
</comment>
<dbReference type="InterPro" id="IPR042099">
    <property type="entry name" value="ANL_N_sf"/>
</dbReference>
<dbReference type="InterPro" id="IPR000873">
    <property type="entry name" value="AMP-dep_synth/lig_dom"/>
</dbReference>
<feature type="domain" description="AMP-binding enzyme C-terminal" evidence="2">
    <location>
        <begin position="437"/>
        <end position="511"/>
    </location>
</feature>
<accession>A0A1A0QYI0</accession>
<dbReference type="Pfam" id="PF00501">
    <property type="entry name" value="AMP-binding"/>
    <property type="match status" value="1"/>
</dbReference>
<dbReference type="RefSeq" id="WP_064934080.1">
    <property type="nucleotide sequence ID" value="NZ_LZSO01000031.1"/>
</dbReference>
<dbReference type="Proteomes" id="UP000093902">
    <property type="component" value="Unassembled WGS sequence"/>
</dbReference>
<dbReference type="EMBL" id="LZSO01000031">
    <property type="protein sequence ID" value="OBB27221.1"/>
    <property type="molecule type" value="Genomic_DNA"/>
</dbReference>
<evidence type="ECO:0000259" key="2">
    <source>
        <dbReference type="Pfam" id="PF13193"/>
    </source>
</evidence>
<evidence type="ECO:0000313" key="4">
    <source>
        <dbReference type="Proteomes" id="UP000093902"/>
    </source>
</evidence>
<reference evidence="4" key="1">
    <citation type="submission" date="2016-06" db="EMBL/GenBank/DDBJ databases">
        <authorList>
            <person name="Sutton G."/>
            <person name="Brinkac L."/>
            <person name="Sanka R."/>
            <person name="Adams M."/>
            <person name="Lau E."/>
            <person name="Mehaffy C."/>
            <person name="Tameris M."/>
            <person name="Hatherill M."/>
            <person name="Hanekom W."/>
            <person name="Mahomed H."/>
            <person name="Mcshane H."/>
        </authorList>
    </citation>
    <scope>NUCLEOTIDE SEQUENCE [LARGE SCALE GENOMIC DNA]</scope>
    <source>
        <strain evidence="4">852002-51209_SCH5440388</strain>
    </source>
</reference>
<proteinExistence type="predicted"/>
<dbReference type="InterPro" id="IPR025110">
    <property type="entry name" value="AMP-bd_C"/>
</dbReference>
<dbReference type="Pfam" id="PF13193">
    <property type="entry name" value="AMP-binding_C"/>
    <property type="match status" value="1"/>
</dbReference>
<name>A0A1A0QYI0_MYCPR</name>
<evidence type="ECO:0000259" key="1">
    <source>
        <dbReference type="Pfam" id="PF00501"/>
    </source>
</evidence>
<organism evidence="3 4">
    <name type="scientific">Mycolicibacterium peregrinum</name>
    <name type="common">Mycobacterium peregrinum</name>
    <dbReference type="NCBI Taxonomy" id="43304"/>
    <lineage>
        <taxon>Bacteria</taxon>
        <taxon>Bacillati</taxon>
        <taxon>Actinomycetota</taxon>
        <taxon>Actinomycetes</taxon>
        <taxon>Mycobacteriales</taxon>
        <taxon>Mycobacteriaceae</taxon>
        <taxon>Mycolicibacterium</taxon>
    </lineage>
</organism>
<protein>
    <recommendedName>
        <fullName evidence="5">ATP-dependent acyl-CoA ligase</fullName>
    </recommendedName>
</protein>
<dbReference type="PANTHER" id="PTHR43767:SF1">
    <property type="entry name" value="NONRIBOSOMAL PEPTIDE SYNTHASE PES1 (EUROFUNG)-RELATED"/>
    <property type="match status" value="1"/>
</dbReference>
<dbReference type="SUPFAM" id="SSF56801">
    <property type="entry name" value="Acetyl-CoA synthetase-like"/>
    <property type="match status" value="1"/>
</dbReference>
<dbReference type="Gene3D" id="3.40.50.12780">
    <property type="entry name" value="N-terminal domain of ligase-like"/>
    <property type="match status" value="1"/>
</dbReference>
<feature type="domain" description="AMP-dependent synthetase/ligase" evidence="1">
    <location>
        <begin position="19"/>
        <end position="387"/>
    </location>
</feature>
<dbReference type="PROSITE" id="PS00455">
    <property type="entry name" value="AMP_BINDING"/>
    <property type="match status" value="1"/>
</dbReference>
<evidence type="ECO:0008006" key="5">
    <source>
        <dbReference type="Google" id="ProtNLM"/>
    </source>
</evidence>
<dbReference type="InterPro" id="IPR020845">
    <property type="entry name" value="AMP-binding_CS"/>
</dbReference>
<dbReference type="Gene3D" id="3.30.300.30">
    <property type="match status" value="1"/>
</dbReference>
<dbReference type="OrthoDB" id="2579187at2"/>
<dbReference type="PANTHER" id="PTHR43767">
    <property type="entry name" value="LONG-CHAIN-FATTY-ACID--COA LIGASE"/>
    <property type="match status" value="1"/>
</dbReference>
<dbReference type="AlphaFoldDB" id="A0A1A0QYI0"/>
<dbReference type="GO" id="GO:0016878">
    <property type="term" value="F:acid-thiol ligase activity"/>
    <property type="evidence" value="ECO:0007669"/>
    <property type="project" value="UniProtKB-ARBA"/>
</dbReference>